<evidence type="ECO:0000313" key="3">
    <source>
        <dbReference type="RefSeq" id="XP_055861789.1"/>
    </source>
</evidence>
<name>A0A9W2YGI9_BIOGL</name>
<feature type="signal peptide" evidence="1">
    <location>
        <begin position="1"/>
        <end position="34"/>
    </location>
</feature>
<reference evidence="3" key="1">
    <citation type="submission" date="2025-08" db="UniProtKB">
        <authorList>
            <consortium name="RefSeq"/>
        </authorList>
    </citation>
    <scope>IDENTIFICATION</scope>
</reference>
<accession>A0A9W2YGI9</accession>
<protein>
    <submittedName>
        <fullName evidence="3">Uncharacterized protein LOC106067856 isoform X2</fullName>
    </submittedName>
</protein>
<gene>
    <name evidence="3" type="primary">LOC106067856</name>
</gene>
<dbReference type="Proteomes" id="UP001165740">
    <property type="component" value="Chromosome 1"/>
</dbReference>
<organism evidence="2 3">
    <name type="scientific">Biomphalaria glabrata</name>
    <name type="common">Bloodfluke planorb</name>
    <name type="synonym">Freshwater snail</name>
    <dbReference type="NCBI Taxonomy" id="6526"/>
    <lineage>
        <taxon>Eukaryota</taxon>
        <taxon>Metazoa</taxon>
        <taxon>Spiralia</taxon>
        <taxon>Lophotrochozoa</taxon>
        <taxon>Mollusca</taxon>
        <taxon>Gastropoda</taxon>
        <taxon>Heterobranchia</taxon>
        <taxon>Euthyneura</taxon>
        <taxon>Panpulmonata</taxon>
        <taxon>Hygrophila</taxon>
        <taxon>Lymnaeoidea</taxon>
        <taxon>Planorbidae</taxon>
        <taxon>Biomphalaria</taxon>
    </lineage>
</organism>
<keyword evidence="1" id="KW-0732">Signal</keyword>
<evidence type="ECO:0000313" key="2">
    <source>
        <dbReference type="Proteomes" id="UP001165740"/>
    </source>
</evidence>
<sequence>MYVRTLELKRDKLRERMFNTLLVVFMGLIVCGSCQDNNNTSYSCHTGDACNGHTSISIINNVLYCCNPGDGISIGNGIILNNGVYIGKRTVIINQQNQLNCVCTVTDPKDLEKLQEVEGHVNDILQSVGQSLNQLENSLNNMFKDF</sequence>
<dbReference type="RefSeq" id="XP_055861789.1">
    <property type="nucleotide sequence ID" value="XM_056005814.1"/>
</dbReference>
<dbReference type="GeneID" id="106067856"/>
<proteinExistence type="predicted"/>
<feature type="chain" id="PRO_5040878114" evidence="1">
    <location>
        <begin position="35"/>
        <end position="146"/>
    </location>
</feature>
<dbReference type="AlphaFoldDB" id="A0A9W2YGI9"/>
<keyword evidence="2" id="KW-1185">Reference proteome</keyword>
<evidence type="ECO:0000256" key="1">
    <source>
        <dbReference type="SAM" id="SignalP"/>
    </source>
</evidence>